<name>A0A3E0AIM3_9CHLR</name>
<dbReference type="AlphaFoldDB" id="A0A3E0AIM3"/>
<dbReference type="Proteomes" id="UP000256388">
    <property type="component" value="Unassembled WGS sequence"/>
</dbReference>
<dbReference type="Gene3D" id="3.80.30.20">
    <property type="entry name" value="tm_1862 like domain"/>
    <property type="match status" value="1"/>
</dbReference>
<keyword evidence="3 8" id="KW-0808">Transferase</keyword>
<dbReference type="GO" id="GO:0005840">
    <property type="term" value="C:ribosome"/>
    <property type="evidence" value="ECO:0007669"/>
    <property type="project" value="UniProtKB-KW"/>
</dbReference>
<dbReference type="GO" id="GO:0035600">
    <property type="term" value="P:tRNA methylthiolation"/>
    <property type="evidence" value="ECO:0007669"/>
    <property type="project" value="UniProtKB-ARBA"/>
</dbReference>
<keyword evidence="12" id="KW-0689">Ribosomal protein</keyword>
<dbReference type="EMBL" id="QUMS01000001">
    <property type="protein sequence ID" value="REG11508.1"/>
    <property type="molecule type" value="Genomic_DNA"/>
</dbReference>
<dbReference type="InterPro" id="IPR020612">
    <property type="entry name" value="Methylthiotransferase_CS"/>
</dbReference>
<dbReference type="InterPro" id="IPR002792">
    <property type="entry name" value="TRAM_dom"/>
</dbReference>
<dbReference type="GO" id="GO:0046872">
    <property type="term" value="F:metal ion binding"/>
    <property type="evidence" value="ECO:0007669"/>
    <property type="project" value="UniProtKB-KW"/>
</dbReference>
<comment type="catalytic activity">
    <reaction evidence="8">
        <text>L-aspartate(89)-[ribosomal protein uS12]-hydrogen + (sulfur carrier)-SH + AH2 + 2 S-adenosyl-L-methionine = 3-methylsulfanyl-L-aspartate(89)-[ribosomal protein uS12]-hydrogen + (sulfur carrier)-H + 5'-deoxyadenosine + L-methionine + A + S-adenosyl-L-homocysteine + 2 H(+)</text>
        <dbReference type="Rhea" id="RHEA:37087"/>
        <dbReference type="Rhea" id="RHEA-COMP:10460"/>
        <dbReference type="Rhea" id="RHEA-COMP:10461"/>
        <dbReference type="Rhea" id="RHEA-COMP:14737"/>
        <dbReference type="Rhea" id="RHEA-COMP:14739"/>
        <dbReference type="ChEBI" id="CHEBI:13193"/>
        <dbReference type="ChEBI" id="CHEBI:15378"/>
        <dbReference type="ChEBI" id="CHEBI:17319"/>
        <dbReference type="ChEBI" id="CHEBI:17499"/>
        <dbReference type="ChEBI" id="CHEBI:29917"/>
        <dbReference type="ChEBI" id="CHEBI:29961"/>
        <dbReference type="ChEBI" id="CHEBI:57844"/>
        <dbReference type="ChEBI" id="CHEBI:57856"/>
        <dbReference type="ChEBI" id="CHEBI:59789"/>
        <dbReference type="ChEBI" id="CHEBI:64428"/>
        <dbReference type="ChEBI" id="CHEBI:73599"/>
        <dbReference type="EC" id="2.8.4.4"/>
    </reaction>
</comment>
<dbReference type="Pfam" id="PF00919">
    <property type="entry name" value="UPF0004"/>
    <property type="match status" value="1"/>
</dbReference>
<evidence type="ECO:0000256" key="3">
    <source>
        <dbReference type="ARBA" id="ARBA00022679"/>
    </source>
</evidence>
<dbReference type="PROSITE" id="PS51449">
    <property type="entry name" value="MTTASE_N"/>
    <property type="match status" value="1"/>
</dbReference>
<dbReference type="InterPro" id="IPR005840">
    <property type="entry name" value="Ribosomal_uS12_MeSTrfase_RimO"/>
</dbReference>
<dbReference type="InterPro" id="IPR023404">
    <property type="entry name" value="rSAM_horseshoe"/>
</dbReference>
<dbReference type="SFLD" id="SFLDF00274">
    <property type="entry name" value="ribosomal_protein_S12_methylth"/>
    <property type="match status" value="1"/>
</dbReference>
<dbReference type="InterPro" id="IPR013848">
    <property type="entry name" value="Methylthiotransferase_N"/>
</dbReference>
<dbReference type="SFLD" id="SFLDS00029">
    <property type="entry name" value="Radical_SAM"/>
    <property type="match status" value="1"/>
</dbReference>
<feature type="binding site" evidence="8">
    <location>
        <position position="37"/>
    </location>
    <ligand>
        <name>[4Fe-4S] cluster</name>
        <dbReference type="ChEBI" id="CHEBI:49883"/>
        <label>1</label>
    </ligand>
</feature>
<keyword evidence="1 8" id="KW-0004">4Fe-4S</keyword>
<comment type="caution">
    <text evidence="12">The sequence shown here is derived from an EMBL/GenBank/DDBJ whole genome shotgun (WGS) entry which is preliminary data.</text>
</comment>
<feature type="domain" description="MTTase N-terminal" evidence="10">
    <location>
        <begin position="28"/>
        <end position="142"/>
    </location>
</feature>
<feature type="binding site" evidence="8">
    <location>
        <position position="182"/>
    </location>
    <ligand>
        <name>[4Fe-4S] cluster</name>
        <dbReference type="ChEBI" id="CHEBI:49883"/>
        <label>2</label>
        <note>4Fe-4S-S-AdoMet</note>
    </ligand>
</feature>
<evidence type="ECO:0000313" key="13">
    <source>
        <dbReference type="Proteomes" id="UP000256388"/>
    </source>
</evidence>
<comment type="subcellular location">
    <subcellularLocation>
        <location evidence="8">Cytoplasm</location>
    </subcellularLocation>
</comment>
<feature type="domain" description="Radical SAM core" evidence="11">
    <location>
        <begin position="168"/>
        <end position="399"/>
    </location>
</feature>
<dbReference type="HAMAP" id="MF_01865">
    <property type="entry name" value="MTTase_RimO"/>
    <property type="match status" value="1"/>
</dbReference>
<keyword evidence="2 8" id="KW-0963">Cytoplasm</keyword>
<keyword evidence="4 8" id="KW-0949">S-adenosyl-L-methionine</keyword>
<keyword evidence="13" id="KW-1185">Reference proteome</keyword>
<dbReference type="NCBIfam" id="TIGR00089">
    <property type="entry name" value="MiaB/RimO family radical SAM methylthiotransferase"/>
    <property type="match status" value="1"/>
</dbReference>
<dbReference type="Pfam" id="PF04055">
    <property type="entry name" value="Radical_SAM"/>
    <property type="match status" value="1"/>
</dbReference>
<dbReference type="Gene3D" id="3.40.50.12160">
    <property type="entry name" value="Methylthiotransferase, N-terminal domain"/>
    <property type="match status" value="1"/>
</dbReference>
<evidence type="ECO:0000256" key="7">
    <source>
        <dbReference type="ARBA" id="ARBA00023014"/>
    </source>
</evidence>
<evidence type="ECO:0000256" key="4">
    <source>
        <dbReference type="ARBA" id="ARBA00022691"/>
    </source>
</evidence>
<keyword evidence="5 8" id="KW-0479">Metal-binding</keyword>
<feature type="binding site" evidence="8">
    <location>
        <position position="186"/>
    </location>
    <ligand>
        <name>[4Fe-4S] cluster</name>
        <dbReference type="ChEBI" id="CHEBI:49883"/>
        <label>2</label>
        <note>4Fe-4S-S-AdoMet</note>
    </ligand>
</feature>
<dbReference type="PANTHER" id="PTHR43837">
    <property type="entry name" value="RIBOSOMAL PROTEIN S12 METHYLTHIOTRANSFERASE RIMO"/>
    <property type="match status" value="1"/>
</dbReference>
<dbReference type="InterPro" id="IPR058240">
    <property type="entry name" value="rSAM_sf"/>
</dbReference>
<evidence type="ECO:0000256" key="2">
    <source>
        <dbReference type="ARBA" id="ARBA00022490"/>
    </source>
</evidence>
<reference evidence="12 13" key="1">
    <citation type="submission" date="2018-08" db="EMBL/GenBank/DDBJ databases">
        <title>Genomic Encyclopedia of Type Strains, Phase IV (KMG-IV): sequencing the most valuable type-strain genomes for metagenomic binning, comparative biology and taxonomic classification.</title>
        <authorList>
            <person name="Goeker M."/>
        </authorList>
    </citation>
    <scope>NUCLEOTIDE SEQUENCE [LARGE SCALE GENOMIC DNA]</scope>
    <source>
        <strain evidence="12 13">DSM 23923</strain>
    </source>
</reference>
<feature type="domain" description="TRAM" evidence="9">
    <location>
        <begin position="402"/>
        <end position="465"/>
    </location>
</feature>
<dbReference type="InterPro" id="IPR006638">
    <property type="entry name" value="Elp3/MiaA/NifB-like_rSAM"/>
</dbReference>
<keyword evidence="12" id="KW-0687">Ribonucleoprotein</keyword>
<evidence type="ECO:0000256" key="6">
    <source>
        <dbReference type="ARBA" id="ARBA00023004"/>
    </source>
</evidence>
<dbReference type="SFLD" id="SFLDG01061">
    <property type="entry name" value="methylthiotransferase"/>
    <property type="match status" value="1"/>
</dbReference>
<dbReference type="SUPFAM" id="SSF102114">
    <property type="entry name" value="Radical SAM enzymes"/>
    <property type="match status" value="1"/>
</dbReference>
<evidence type="ECO:0000256" key="8">
    <source>
        <dbReference type="HAMAP-Rule" id="MF_01865"/>
    </source>
</evidence>
<dbReference type="GO" id="GO:0005829">
    <property type="term" value="C:cytosol"/>
    <property type="evidence" value="ECO:0007669"/>
    <property type="project" value="TreeGrafter"/>
</dbReference>
<accession>A0A3E0AIM3</accession>
<dbReference type="InterPro" id="IPR007197">
    <property type="entry name" value="rSAM"/>
</dbReference>
<comment type="similarity">
    <text evidence="8">Belongs to the methylthiotransferase family. RimO subfamily.</text>
</comment>
<dbReference type="EC" id="2.8.4.4" evidence="8"/>
<dbReference type="InterPro" id="IPR005839">
    <property type="entry name" value="Methylthiotransferase"/>
</dbReference>
<dbReference type="PANTHER" id="PTHR43837:SF1">
    <property type="entry name" value="RIBOSOMAL PROTEIN US12 METHYLTHIOTRANSFERASE RIMO"/>
    <property type="match status" value="1"/>
</dbReference>
<dbReference type="FunFam" id="3.80.30.20:FF:000001">
    <property type="entry name" value="tRNA-2-methylthio-N(6)-dimethylallyladenosine synthase 2"/>
    <property type="match status" value="1"/>
</dbReference>
<evidence type="ECO:0000259" key="10">
    <source>
        <dbReference type="PROSITE" id="PS51449"/>
    </source>
</evidence>
<dbReference type="PROSITE" id="PS50926">
    <property type="entry name" value="TRAM"/>
    <property type="match status" value="1"/>
</dbReference>
<dbReference type="InterPro" id="IPR038135">
    <property type="entry name" value="Methylthiotransferase_N_sf"/>
</dbReference>
<dbReference type="InterPro" id="IPR012340">
    <property type="entry name" value="NA-bd_OB-fold"/>
</dbReference>
<keyword evidence="6 8" id="KW-0408">Iron</keyword>
<dbReference type="CDD" id="cd01335">
    <property type="entry name" value="Radical_SAM"/>
    <property type="match status" value="1"/>
</dbReference>
<feature type="binding site" evidence="8">
    <location>
        <position position="73"/>
    </location>
    <ligand>
        <name>[4Fe-4S] cluster</name>
        <dbReference type="ChEBI" id="CHEBI:49883"/>
        <label>1</label>
    </ligand>
</feature>
<feature type="binding site" evidence="8">
    <location>
        <position position="105"/>
    </location>
    <ligand>
        <name>[4Fe-4S] cluster</name>
        <dbReference type="ChEBI" id="CHEBI:49883"/>
        <label>1</label>
    </ligand>
</feature>
<proteinExistence type="inferred from homology"/>
<dbReference type="PROSITE" id="PS01278">
    <property type="entry name" value="MTTASE_RADICAL"/>
    <property type="match status" value="1"/>
</dbReference>
<sequence length="465" mass="51805">MIIFHRMGDGWRKNDRMGLMSMTKRPIKTFYIESLGCAKNSVDSRSMAELLDMAGYEECFQAEESDLIIVNTCGFIQPAKEESLQVLRDYAQEKRPGQYLVAAGCLGEREKQQLAAQVEGLDAALGTRRWSEIVAVVEKLRQPGDSPYFYFPPTKQIIESGEPIVRAALEGSSAYLKIADGCDRGCAFCAIPLIKGPMFSRPIPEILADAQALAEAGAKEVILIAQDTTTYGRDLGMKDGLAALLGELAVTVPEIPWVRVMYTFPGMHAEPLIELMAADNNILPYLDIPLQHAHPDVLKRMQRPSDMKWVRDTLGKFRQAIPEVALRTTFIVGFPGETEAEFQELLDFTAEMRFDHVGIFPYYHEADTPAFALEDTIPQEVKDERIQRLAALQEEISHANNEAWIGRELDVLIEGTGDGISVGRSFRDAPEIDGLVLLDEVLTEGELTRVRVTGALTHDLMAERK</sequence>
<organism evidence="12 13">
    <name type="scientific">Pelolinea submarina</name>
    <dbReference type="NCBI Taxonomy" id="913107"/>
    <lineage>
        <taxon>Bacteria</taxon>
        <taxon>Bacillati</taxon>
        <taxon>Chloroflexota</taxon>
        <taxon>Anaerolineae</taxon>
        <taxon>Anaerolineales</taxon>
        <taxon>Anaerolineaceae</taxon>
        <taxon>Pelolinea</taxon>
    </lineage>
</organism>
<dbReference type="SFLD" id="SFLDG01082">
    <property type="entry name" value="B12-binding_domain_containing"/>
    <property type="match status" value="1"/>
</dbReference>
<feature type="binding site" evidence="8">
    <location>
        <position position="189"/>
    </location>
    <ligand>
        <name>[4Fe-4S] cluster</name>
        <dbReference type="ChEBI" id="CHEBI:49883"/>
        <label>2</label>
        <note>4Fe-4S-S-AdoMet</note>
    </ligand>
</feature>
<dbReference type="GO" id="GO:0051539">
    <property type="term" value="F:4 iron, 4 sulfur cluster binding"/>
    <property type="evidence" value="ECO:0007669"/>
    <property type="project" value="UniProtKB-UniRule"/>
</dbReference>
<dbReference type="Gene3D" id="2.40.50.140">
    <property type="entry name" value="Nucleic acid-binding proteins"/>
    <property type="match status" value="1"/>
</dbReference>
<dbReference type="SMART" id="SM00729">
    <property type="entry name" value="Elp3"/>
    <property type="match status" value="1"/>
</dbReference>
<evidence type="ECO:0000256" key="1">
    <source>
        <dbReference type="ARBA" id="ARBA00022485"/>
    </source>
</evidence>
<comment type="function">
    <text evidence="8">Catalyzes the methylthiolation of an aspartic acid residue of ribosomal protein uS12.</text>
</comment>
<evidence type="ECO:0000259" key="11">
    <source>
        <dbReference type="PROSITE" id="PS51918"/>
    </source>
</evidence>
<protein>
    <recommendedName>
        <fullName evidence="8">Ribosomal protein uS12 methylthiotransferase RimO</fullName>
        <shortName evidence="8">uS12 MTTase</shortName>
        <shortName evidence="8">uS12 methylthiotransferase</shortName>
        <ecNumber evidence="8">2.8.4.4</ecNumber>
    </recommendedName>
    <alternativeName>
        <fullName evidence="8">Ribosomal protein uS12 (aspartate-C(3))-methylthiotransferase</fullName>
    </alternativeName>
    <alternativeName>
        <fullName evidence="8">Ribosome maturation factor RimO</fullName>
    </alternativeName>
</protein>
<gene>
    <name evidence="8" type="primary">rimO</name>
    <name evidence="12" type="ORF">DFR64_1397</name>
</gene>
<evidence type="ECO:0000259" key="9">
    <source>
        <dbReference type="PROSITE" id="PS50926"/>
    </source>
</evidence>
<dbReference type="NCBIfam" id="TIGR01125">
    <property type="entry name" value="30S ribosomal protein S12 methylthiotransferase RimO"/>
    <property type="match status" value="1"/>
</dbReference>
<comment type="cofactor">
    <cofactor evidence="8">
        <name>[4Fe-4S] cluster</name>
        <dbReference type="ChEBI" id="CHEBI:49883"/>
    </cofactor>
    <text evidence="8">Binds 2 [4Fe-4S] clusters. One cluster is coordinated with 3 cysteines and an exchangeable S-adenosyl-L-methionine.</text>
</comment>
<dbReference type="PROSITE" id="PS51918">
    <property type="entry name" value="RADICAL_SAM"/>
    <property type="match status" value="1"/>
</dbReference>
<dbReference type="GO" id="GO:0103039">
    <property type="term" value="F:protein methylthiotransferase activity"/>
    <property type="evidence" value="ECO:0007669"/>
    <property type="project" value="UniProtKB-EC"/>
</dbReference>
<keyword evidence="7 8" id="KW-0411">Iron-sulfur</keyword>
<evidence type="ECO:0000313" key="12">
    <source>
        <dbReference type="EMBL" id="REG11508.1"/>
    </source>
</evidence>
<dbReference type="Pfam" id="PF18693">
    <property type="entry name" value="TRAM_2"/>
    <property type="match status" value="1"/>
</dbReference>
<dbReference type="GO" id="GO:0035599">
    <property type="term" value="F:aspartic acid methylthiotransferase activity"/>
    <property type="evidence" value="ECO:0007669"/>
    <property type="project" value="TreeGrafter"/>
</dbReference>
<evidence type="ECO:0000256" key="5">
    <source>
        <dbReference type="ARBA" id="ARBA00022723"/>
    </source>
</evidence>